<dbReference type="InterPro" id="IPR000504">
    <property type="entry name" value="RRM_dom"/>
</dbReference>
<dbReference type="Pfam" id="PF00076">
    <property type="entry name" value="RRM_1"/>
    <property type="match status" value="1"/>
</dbReference>
<dbReference type="Gene3D" id="3.30.70.330">
    <property type="match status" value="1"/>
</dbReference>
<evidence type="ECO:0000256" key="1">
    <source>
        <dbReference type="ARBA" id="ARBA00022884"/>
    </source>
</evidence>
<feature type="domain" description="RRM" evidence="4">
    <location>
        <begin position="161"/>
        <end position="237"/>
    </location>
</feature>
<dbReference type="GO" id="GO:0003723">
    <property type="term" value="F:RNA binding"/>
    <property type="evidence" value="ECO:0007669"/>
    <property type="project" value="UniProtKB-UniRule"/>
</dbReference>
<accession>A0A8K1CLS0</accession>
<dbReference type="CDD" id="cd12400">
    <property type="entry name" value="RRM_Nop6"/>
    <property type="match status" value="1"/>
</dbReference>
<protein>
    <recommendedName>
        <fullName evidence="4">RRM domain-containing protein</fullName>
    </recommendedName>
</protein>
<dbReference type="OrthoDB" id="439808at2759"/>
<keyword evidence="1 2" id="KW-0694">RNA-binding</keyword>
<dbReference type="PROSITE" id="PS50102">
    <property type="entry name" value="RRM"/>
    <property type="match status" value="1"/>
</dbReference>
<dbReference type="SMART" id="SM00360">
    <property type="entry name" value="RRM"/>
    <property type="match status" value="1"/>
</dbReference>
<evidence type="ECO:0000256" key="2">
    <source>
        <dbReference type="PROSITE-ProRule" id="PRU00176"/>
    </source>
</evidence>
<dbReference type="InterPro" id="IPR035979">
    <property type="entry name" value="RBD_domain_sf"/>
</dbReference>
<gene>
    <name evidence="5" type="ORF">Poli38472_009137</name>
</gene>
<evidence type="ECO:0000313" key="5">
    <source>
        <dbReference type="EMBL" id="TMW64970.1"/>
    </source>
</evidence>
<dbReference type="Pfam" id="PF18360">
    <property type="entry name" value="hnRNP_Q_AcD"/>
    <property type="match status" value="1"/>
</dbReference>
<dbReference type="InterPro" id="IPR041337">
    <property type="entry name" value="hnRNP_Q_AcD"/>
</dbReference>
<feature type="compositionally biased region" description="Basic and acidic residues" evidence="3">
    <location>
        <begin position="74"/>
        <end position="87"/>
    </location>
</feature>
<reference evidence="5" key="1">
    <citation type="submission" date="2019-03" db="EMBL/GenBank/DDBJ databases">
        <title>Long read genome sequence of the mycoparasitic Pythium oligandrum ATCC 38472 isolated from sugarbeet rhizosphere.</title>
        <authorList>
            <person name="Gaulin E."/>
        </authorList>
    </citation>
    <scope>NUCLEOTIDE SEQUENCE</scope>
    <source>
        <strain evidence="5">ATCC 38472_TT</strain>
    </source>
</reference>
<dbReference type="CDD" id="cd21039">
    <property type="entry name" value="NURR"/>
    <property type="match status" value="1"/>
</dbReference>
<dbReference type="Proteomes" id="UP000794436">
    <property type="component" value="Unassembled WGS sequence"/>
</dbReference>
<feature type="compositionally biased region" description="Basic and acidic residues" evidence="3">
    <location>
        <begin position="15"/>
        <end position="31"/>
    </location>
</feature>
<dbReference type="PANTHER" id="PTHR23236:SF11">
    <property type="entry name" value="EUKARYOTIC TRANSLATION INITIATION FACTOR 4H"/>
    <property type="match status" value="1"/>
</dbReference>
<evidence type="ECO:0000313" key="6">
    <source>
        <dbReference type="Proteomes" id="UP000794436"/>
    </source>
</evidence>
<dbReference type="EMBL" id="SPLM01000038">
    <property type="protein sequence ID" value="TMW64970.1"/>
    <property type="molecule type" value="Genomic_DNA"/>
</dbReference>
<keyword evidence="6" id="KW-1185">Reference proteome</keyword>
<dbReference type="AlphaFoldDB" id="A0A8K1CLS0"/>
<feature type="region of interest" description="Disordered" evidence="3">
    <location>
        <begin position="1"/>
        <end position="154"/>
    </location>
</feature>
<dbReference type="InterPro" id="IPR012677">
    <property type="entry name" value="Nucleotide-bd_a/b_plait_sf"/>
</dbReference>
<evidence type="ECO:0000256" key="3">
    <source>
        <dbReference type="SAM" id="MobiDB-lite"/>
    </source>
</evidence>
<comment type="caution">
    <text evidence="5">The sequence shown here is derived from an EMBL/GenBank/DDBJ whole genome shotgun (WGS) entry which is preliminary data.</text>
</comment>
<dbReference type="PANTHER" id="PTHR23236">
    <property type="entry name" value="EUKARYOTIC TRANSLATION INITIATION FACTOR 4B/4H"/>
    <property type="match status" value="1"/>
</dbReference>
<dbReference type="SUPFAM" id="SSF54928">
    <property type="entry name" value="RNA-binding domain, RBD"/>
    <property type="match status" value="1"/>
</dbReference>
<organism evidence="5 6">
    <name type="scientific">Pythium oligandrum</name>
    <name type="common">Mycoparasitic fungus</name>
    <dbReference type="NCBI Taxonomy" id="41045"/>
    <lineage>
        <taxon>Eukaryota</taxon>
        <taxon>Sar</taxon>
        <taxon>Stramenopiles</taxon>
        <taxon>Oomycota</taxon>
        <taxon>Peronosporomycetes</taxon>
        <taxon>Pythiales</taxon>
        <taxon>Pythiaceae</taxon>
        <taxon>Pythium</taxon>
    </lineage>
</organism>
<dbReference type="InterPro" id="IPR034228">
    <property type="entry name" value="Nop6_RRM"/>
</dbReference>
<feature type="compositionally biased region" description="Basic residues" evidence="3">
    <location>
        <begin position="102"/>
        <end position="112"/>
    </location>
</feature>
<sequence>MVLNAKERRKLLRQQQREGGDDAPVKEEVKAEVVAQVEEPTENKPLEQMNAKERRKAMREQQRQAEGATTAKTEPAKTEKKEKKEATEPVAAAGPPGERLNSKQRRLLQRKVARGDDDESSKPSAKAQEKPGKKRKRSAKSENGADGEGDENAAKKKRIHLTLFVGQLPFNATADMVRKHFAEAGQIQLRMLTDKKTGKFRGTAFIEVKDSKALGAALSRHHSLLNGRRINVELTASGGGNNSTLRREKIDGLRKKQSEKQLEKTRALVQKHIDAPESKFKEDDVDERMIDFLSWFDYETAKKALEEYNKSVSDRVQNRKAFFMGILKRFRQTDGVE</sequence>
<proteinExistence type="predicted"/>
<evidence type="ECO:0000259" key="4">
    <source>
        <dbReference type="PROSITE" id="PS50102"/>
    </source>
</evidence>
<name>A0A8K1CLS0_PYTOL</name>